<gene>
    <name evidence="1" type="ORF">QR680_017937</name>
</gene>
<keyword evidence="2" id="KW-1185">Reference proteome</keyword>
<evidence type="ECO:0000313" key="2">
    <source>
        <dbReference type="Proteomes" id="UP001175271"/>
    </source>
</evidence>
<dbReference type="EMBL" id="JAUCMV010000004">
    <property type="protein sequence ID" value="KAK0405346.1"/>
    <property type="molecule type" value="Genomic_DNA"/>
</dbReference>
<dbReference type="Proteomes" id="UP001175271">
    <property type="component" value="Unassembled WGS sequence"/>
</dbReference>
<reference evidence="1" key="1">
    <citation type="submission" date="2023-06" db="EMBL/GenBank/DDBJ databases">
        <title>Genomic analysis of the entomopathogenic nematode Steinernema hermaphroditum.</title>
        <authorList>
            <person name="Schwarz E.M."/>
            <person name="Heppert J.K."/>
            <person name="Baniya A."/>
            <person name="Schwartz H.T."/>
            <person name="Tan C.-H."/>
            <person name="Antoshechkin I."/>
            <person name="Sternberg P.W."/>
            <person name="Goodrich-Blair H."/>
            <person name="Dillman A.R."/>
        </authorList>
    </citation>
    <scope>NUCLEOTIDE SEQUENCE</scope>
    <source>
        <strain evidence="1">PS9179</strain>
        <tissue evidence="1">Whole animal</tissue>
    </source>
</reference>
<proteinExistence type="predicted"/>
<protein>
    <submittedName>
        <fullName evidence="1">Uncharacterized protein</fullName>
    </submittedName>
</protein>
<dbReference type="AlphaFoldDB" id="A0AA39LPK4"/>
<name>A0AA39LPK4_9BILA</name>
<organism evidence="1 2">
    <name type="scientific">Steinernema hermaphroditum</name>
    <dbReference type="NCBI Taxonomy" id="289476"/>
    <lineage>
        <taxon>Eukaryota</taxon>
        <taxon>Metazoa</taxon>
        <taxon>Ecdysozoa</taxon>
        <taxon>Nematoda</taxon>
        <taxon>Chromadorea</taxon>
        <taxon>Rhabditida</taxon>
        <taxon>Tylenchina</taxon>
        <taxon>Panagrolaimomorpha</taxon>
        <taxon>Strongyloidoidea</taxon>
        <taxon>Steinernematidae</taxon>
        <taxon>Steinernema</taxon>
    </lineage>
</organism>
<accession>A0AA39LPK4</accession>
<comment type="caution">
    <text evidence="1">The sequence shown here is derived from an EMBL/GenBank/DDBJ whole genome shotgun (WGS) entry which is preliminary data.</text>
</comment>
<sequence length="117" mass="13560">MMTCSAKWASYLPREDRLEKGEKLREKKMSETILPIHQSTKRKEKSAEWTKVILELPWGKFCEEGGSIRNIEQALFPWQMGLQVAAQFSSPYTLLFLFGASEAFVTFRLRGNGRRTQ</sequence>
<evidence type="ECO:0000313" key="1">
    <source>
        <dbReference type="EMBL" id="KAK0405346.1"/>
    </source>
</evidence>